<reference evidence="1" key="1">
    <citation type="submission" date="2018-10" db="EMBL/GenBank/DDBJ databases">
        <title>Hidden diversity of soil giant viruses.</title>
        <authorList>
            <person name="Schulz F."/>
            <person name="Alteio L."/>
            <person name="Goudeau D."/>
            <person name="Ryan E.M."/>
            <person name="Malmstrom R.R."/>
            <person name="Blanchard J."/>
            <person name="Woyke T."/>
        </authorList>
    </citation>
    <scope>NUCLEOTIDE SEQUENCE</scope>
    <source>
        <strain evidence="1">TEV1</strain>
    </source>
</reference>
<gene>
    <name evidence="1" type="ORF">Terrestrivirus2_91</name>
</gene>
<accession>A0A3G4ZPQ5</accession>
<evidence type="ECO:0000313" key="1">
    <source>
        <dbReference type="EMBL" id="AYV75583.1"/>
    </source>
</evidence>
<sequence>MEQRLLTYNGFFYFLYNILHNMPTIGEIYKNTINIKEDDIEDFEVNGKHAKFLWKTRTKSKKMNYITYNKKDITKGCILWMITDKYGYFRIMLNGHHGKSDFKYNKKNRTLKFNIKMLNESTWKWYVNHYIIKFSESFSNKIEPYIISSNNDIPLKKSSIKLSKKSSRKMS</sequence>
<proteinExistence type="predicted"/>
<organism evidence="1">
    <name type="scientific">Terrestrivirus sp</name>
    <dbReference type="NCBI Taxonomy" id="2487775"/>
    <lineage>
        <taxon>Viruses</taxon>
        <taxon>Varidnaviria</taxon>
        <taxon>Bamfordvirae</taxon>
        <taxon>Nucleocytoviricota</taxon>
        <taxon>Megaviricetes</taxon>
        <taxon>Imitervirales</taxon>
        <taxon>Mimiviridae</taxon>
        <taxon>Klosneuvirinae</taxon>
    </lineage>
</organism>
<dbReference type="EMBL" id="MK071980">
    <property type="protein sequence ID" value="AYV75583.1"/>
    <property type="molecule type" value="Genomic_DNA"/>
</dbReference>
<name>A0A3G4ZPQ5_9VIRU</name>
<protein>
    <submittedName>
        <fullName evidence="1">Uncharacterized protein</fullName>
    </submittedName>
</protein>